<dbReference type="Gene3D" id="3.40.640.10">
    <property type="entry name" value="Type I PLP-dependent aspartate aminotransferase-like (Major domain)"/>
    <property type="match status" value="1"/>
</dbReference>
<dbReference type="CDD" id="cd00616">
    <property type="entry name" value="AHBA_syn"/>
    <property type="match status" value="1"/>
</dbReference>
<evidence type="ECO:0000256" key="10">
    <source>
        <dbReference type="PIRSR" id="PIRSR000390-1"/>
    </source>
</evidence>
<proteinExistence type="inferred from homology"/>
<dbReference type="Proteomes" id="UP000243904">
    <property type="component" value="Chromosome I"/>
</dbReference>
<feature type="modified residue" description="N6-(pyridoxal phosphate)lysine" evidence="11">
    <location>
        <position position="186"/>
    </location>
</feature>
<dbReference type="InterPro" id="IPR015424">
    <property type="entry name" value="PyrdxlP-dep_Trfase"/>
</dbReference>
<feature type="active site" description="Proton acceptor" evidence="10">
    <location>
        <position position="186"/>
    </location>
</feature>
<comment type="cofactor">
    <cofactor evidence="1">
        <name>pyridoxal 5'-phosphate</name>
        <dbReference type="ChEBI" id="CHEBI:597326"/>
    </cofactor>
</comment>
<dbReference type="FunFam" id="3.40.640.10:FF:000090">
    <property type="entry name" value="Pyridoxal phosphate-dependent aminotransferase"/>
    <property type="match status" value="1"/>
</dbReference>
<keyword evidence="3" id="KW-0032">Aminotransferase</keyword>
<reference evidence="14" key="1">
    <citation type="submission" date="2016-10" db="EMBL/GenBank/DDBJ databases">
        <authorList>
            <person name="Varghese N."/>
            <person name="Submissions S."/>
        </authorList>
    </citation>
    <scope>NUCLEOTIDE SEQUENCE [LARGE SCALE GENOMIC DNA]</scope>
    <source>
        <strain evidence="14">GAS369</strain>
    </source>
</reference>
<comment type="catalytic activity">
    <reaction evidence="7">
        <text>GDP-alpha-D-perosamine + 2-oxoglutarate = GDP-4-dehydro-alpha-D-rhamnose + L-glutamate</text>
        <dbReference type="Rhea" id="RHEA:36779"/>
        <dbReference type="ChEBI" id="CHEBI:16810"/>
        <dbReference type="ChEBI" id="CHEBI:29985"/>
        <dbReference type="ChEBI" id="CHEBI:57964"/>
        <dbReference type="ChEBI" id="CHEBI:73996"/>
        <dbReference type="EC" id="2.6.1.102"/>
    </reaction>
</comment>
<sequence length="372" mass="41186">MMSDSFIPISKPFIGPREKELVIDALDSGWVSSIGKYIDEFEANFARYCGTEYALAVSNGTTGLHLALATLGLKPGDEVIIPDLTFVATANAVAYTGATPVLADIDADTLCIDPSSVKSLISARTKAIIPVHLYGHPADMDALMEIGNAHGIAVIEDAAEAHGAEYKGRRVGGLGKCGVFSFYGNKVITTGEGGMLTTNDRDFHARAKRLRDHAMSPQRRYFHEERGFNYRITNLQAALGVAQLERIDDFLSRRAEIMDWYNAEIVTSDRVRLNRVKNWAKSAFWMICLEVDGFDEAGRDAFMQALKARGIDTRPYFCTMSSMPMYRQPPLPVSTRKAQIGLNLPSFYELTKQDVRRIGAEVNEILKEMRAA</sequence>
<dbReference type="PIRSF" id="PIRSF000390">
    <property type="entry name" value="PLP_StrS"/>
    <property type="match status" value="1"/>
</dbReference>
<evidence type="ECO:0000313" key="14">
    <source>
        <dbReference type="Proteomes" id="UP000243904"/>
    </source>
</evidence>
<dbReference type="EC" id="2.6.1.102" evidence="8"/>
<dbReference type="AlphaFoldDB" id="A0A1H1M3X0"/>
<evidence type="ECO:0000256" key="4">
    <source>
        <dbReference type="ARBA" id="ARBA00022679"/>
    </source>
</evidence>
<dbReference type="InterPro" id="IPR000653">
    <property type="entry name" value="DegT/StrS_aminotransferase"/>
</dbReference>
<evidence type="ECO:0000256" key="9">
    <source>
        <dbReference type="ARBA" id="ARBA00074221"/>
    </source>
</evidence>
<evidence type="ECO:0000313" key="13">
    <source>
        <dbReference type="EMBL" id="SDR81075.1"/>
    </source>
</evidence>
<evidence type="ECO:0000256" key="5">
    <source>
        <dbReference type="ARBA" id="ARBA00022898"/>
    </source>
</evidence>
<accession>A0A1H1M3X0</accession>
<evidence type="ECO:0000256" key="11">
    <source>
        <dbReference type="PIRSR" id="PIRSR000390-2"/>
    </source>
</evidence>
<name>A0A1H1M3X0_9BRAD</name>
<dbReference type="Gene3D" id="3.90.1150.10">
    <property type="entry name" value="Aspartate Aminotransferase, domain 1"/>
    <property type="match status" value="1"/>
</dbReference>
<dbReference type="GO" id="GO:0000271">
    <property type="term" value="P:polysaccharide biosynthetic process"/>
    <property type="evidence" value="ECO:0007669"/>
    <property type="project" value="TreeGrafter"/>
</dbReference>
<keyword evidence="5 11" id="KW-0663">Pyridoxal phosphate</keyword>
<dbReference type="InterPro" id="IPR015421">
    <property type="entry name" value="PyrdxlP-dep_Trfase_major"/>
</dbReference>
<evidence type="ECO:0000256" key="7">
    <source>
        <dbReference type="ARBA" id="ARBA00051587"/>
    </source>
</evidence>
<evidence type="ECO:0000256" key="8">
    <source>
        <dbReference type="ARBA" id="ARBA00066317"/>
    </source>
</evidence>
<protein>
    <recommendedName>
        <fullName evidence="9">GDP-perosamine synthase</fullName>
        <ecNumber evidence="8">2.6.1.102</ecNumber>
    </recommendedName>
</protein>
<evidence type="ECO:0000256" key="3">
    <source>
        <dbReference type="ARBA" id="ARBA00022576"/>
    </source>
</evidence>
<dbReference type="PANTHER" id="PTHR30244:SF34">
    <property type="entry name" value="DTDP-4-AMINO-4,6-DIDEOXYGALACTOSE TRANSAMINASE"/>
    <property type="match status" value="1"/>
</dbReference>
<evidence type="ECO:0000256" key="6">
    <source>
        <dbReference type="ARBA" id="ARBA00037999"/>
    </source>
</evidence>
<dbReference type="InterPro" id="IPR015422">
    <property type="entry name" value="PyrdxlP-dep_Trfase_small"/>
</dbReference>
<dbReference type="PANTHER" id="PTHR30244">
    <property type="entry name" value="TRANSAMINASE"/>
    <property type="match status" value="1"/>
</dbReference>
<organism evidence="13 14">
    <name type="scientific">Bradyrhizobium canariense</name>
    <dbReference type="NCBI Taxonomy" id="255045"/>
    <lineage>
        <taxon>Bacteria</taxon>
        <taxon>Pseudomonadati</taxon>
        <taxon>Pseudomonadota</taxon>
        <taxon>Alphaproteobacteria</taxon>
        <taxon>Hyphomicrobiales</taxon>
        <taxon>Nitrobacteraceae</taxon>
        <taxon>Bradyrhizobium</taxon>
    </lineage>
</organism>
<comment type="similarity">
    <text evidence="6 12">Belongs to the DegT/DnrJ/EryC1 family.</text>
</comment>
<evidence type="ECO:0000256" key="12">
    <source>
        <dbReference type="RuleBase" id="RU004508"/>
    </source>
</evidence>
<evidence type="ECO:0000256" key="1">
    <source>
        <dbReference type="ARBA" id="ARBA00001933"/>
    </source>
</evidence>
<gene>
    <name evidence="13" type="ORF">SAMN05444158_0068</name>
</gene>
<evidence type="ECO:0000256" key="2">
    <source>
        <dbReference type="ARBA" id="ARBA00005125"/>
    </source>
</evidence>
<dbReference type="Pfam" id="PF01041">
    <property type="entry name" value="DegT_DnrJ_EryC1"/>
    <property type="match status" value="1"/>
</dbReference>
<dbReference type="GO" id="GO:0102933">
    <property type="term" value="F:GDP-4-dehydro-6-deoxy-D-mannose-4-aminotransferase activity"/>
    <property type="evidence" value="ECO:0007669"/>
    <property type="project" value="UniProtKB-EC"/>
</dbReference>
<dbReference type="SUPFAM" id="SSF53383">
    <property type="entry name" value="PLP-dependent transferases"/>
    <property type="match status" value="1"/>
</dbReference>
<dbReference type="GO" id="GO:0030170">
    <property type="term" value="F:pyridoxal phosphate binding"/>
    <property type="evidence" value="ECO:0007669"/>
    <property type="project" value="TreeGrafter"/>
</dbReference>
<keyword evidence="4" id="KW-0808">Transferase</keyword>
<comment type="pathway">
    <text evidence="2">Bacterial outer membrane biogenesis; LPS O-antigen biosynthesis.</text>
</comment>
<dbReference type="EMBL" id="LT629750">
    <property type="protein sequence ID" value="SDR81075.1"/>
    <property type="molecule type" value="Genomic_DNA"/>
</dbReference>
<keyword evidence="14" id="KW-1185">Reference proteome</keyword>